<dbReference type="InterPro" id="IPR036265">
    <property type="entry name" value="HIT-like_sf"/>
</dbReference>
<dbReference type="GO" id="GO:0005737">
    <property type="term" value="C:cytoplasm"/>
    <property type="evidence" value="ECO:0007669"/>
    <property type="project" value="TreeGrafter"/>
</dbReference>
<dbReference type="GO" id="GO:0008270">
    <property type="term" value="F:zinc ion binding"/>
    <property type="evidence" value="ECO:0007669"/>
    <property type="project" value="InterPro"/>
</dbReference>
<dbReference type="HOGENOM" id="CLU_2656215_0_0_1"/>
<dbReference type="GO" id="GO:0033499">
    <property type="term" value="P:galactose catabolic process via UDP-galactose, Leloir pathway"/>
    <property type="evidence" value="ECO:0007669"/>
    <property type="project" value="TreeGrafter"/>
</dbReference>
<dbReference type="KEGG" id="tasa:A1Q1_07003"/>
<dbReference type="InterPro" id="IPR005849">
    <property type="entry name" value="GalP_Utransf_N"/>
</dbReference>
<evidence type="ECO:0000313" key="7">
    <source>
        <dbReference type="EMBL" id="EJT51772.1"/>
    </source>
</evidence>
<keyword evidence="4" id="KW-0119">Carbohydrate metabolism</keyword>
<protein>
    <recommendedName>
        <fullName evidence="1">Galactose-1-phosphate uridylyltransferase</fullName>
    </recommendedName>
</protein>
<evidence type="ECO:0000256" key="1">
    <source>
        <dbReference type="ARBA" id="ARBA00016340"/>
    </source>
</evidence>
<dbReference type="Gene3D" id="3.30.428.10">
    <property type="entry name" value="HIT-like"/>
    <property type="match status" value="1"/>
</dbReference>
<comment type="caution">
    <text evidence="7">The sequence shown here is derived from an EMBL/GenBank/DDBJ whole genome shotgun (WGS) entry which is preliminary data.</text>
</comment>
<dbReference type="SUPFAM" id="SSF54197">
    <property type="entry name" value="HIT-like"/>
    <property type="match status" value="1"/>
</dbReference>
<sequence length="76" mass="8893">MQFDASEHPHRRYNPLTGKHVLVSPHRTKRPWNTEEPVKVQLPEYDPKCYLCPGNKRMGAGECNPQYHDTYSRADI</sequence>
<dbReference type="RefSeq" id="XP_014182727.1">
    <property type="nucleotide sequence ID" value="XM_014327252.1"/>
</dbReference>
<dbReference type="AlphaFoldDB" id="J6F8Z6"/>
<proteinExistence type="predicted"/>
<dbReference type="InterPro" id="IPR001937">
    <property type="entry name" value="GalP_UDPtransf1"/>
</dbReference>
<dbReference type="GO" id="GO:0008108">
    <property type="term" value="F:UDP-glucose:hexose-1-phosphate uridylyltransferase activity"/>
    <property type="evidence" value="ECO:0007669"/>
    <property type="project" value="InterPro"/>
</dbReference>
<dbReference type="GeneID" id="25990515"/>
<evidence type="ECO:0000256" key="5">
    <source>
        <dbReference type="SAM" id="MobiDB-lite"/>
    </source>
</evidence>
<evidence type="ECO:0000256" key="4">
    <source>
        <dbReference type="ARBA" id="ARBA00023277"/>
    </source>
</evidence>
<feature type="region of interest" description="Disordered" evidence="5">
    <location>
        <begin position="1"/>
        <end position="28"/>
    </location>
</feature>
<dbReference type="EMBL" id="ALBS01000047">
    <property type="protein sequence ID" value="EJT51772.1"/>
    <property type="molecule type" value="Genomic_DNA"/>
</dbReference>
<dbReference type="PANTHER" id="PTHR11943:SF1">
    <property type="entry name" value="GALACTOSE-1-PHOSPHATE URIDYLYLTRANSFERASE"/>
    <property type="match status" value="1"/>
</dbReference>
<gene>
    <name evidence="7" type="ORF">A1Q1_07003</name>
</gene>
<keyword evidence="2" id="KW-0808">Transferase</keyword>
<evidence type="ECO:0000259" key="6">
    <source>
        <dbReference type="Pfam" id="PF01087"/>
    </source>
</evidence>
<keyword evidence="3" id="KW-0548">Nucleotidyltransferase</keyword>
<dbReference type="Proteomes" id="UP000002748">
    <property type="component" value="Unassembled WGS sequence"/>
</dbReference>
<feature type="domain" description="Galactose-1-phosphate uridyl transferase N-terminal" evidence="6">
    <location>
        <begin position="2"/>
        <end position="71"/>
    </location>
</feature>
<dbReference type="Pfam" id="PF01087">
    <property type="entry name" value="GalP_UDP_transf"/>
    <property type="match status" value="1"/>
</dbReference>
<dbReference type="OrthoDB" id="418412at2759"/>
<evidence type="ECO:0000256" key="2">
    <source>
        <dbReference type="ARBA" id="ARBA00022679"/>
    </source>
</evidence>
<reference evidence="7 8" key="1">
    <citation type="journal article" date="2012" name="Eukaryot. Cell">
        <title>Draft genome sequence of CBS 2479, the standard type strain of Trichosporon asahii.</title>
        <authorList>
            <person name="Yang R.Y."/>
            <person name="Li H.T."/>
            <person name="Zhu H."/>
            <person name="Zhou G.P."/>
            <person name="Wang M."/>
            <person name="Wang L."/>
        </authorList>
    </citation>
    <scope>NUCLEOTIDE SEQUENCE [LARGE SCALE GENOMIC DNA]</scope>
    <source>
        <strain evidence="8">ATCC 90039 / CBS 2479 / JCM 2466 / KCTC 7840 / NCYC 2677 / UAMH 7654</strain>
    </source>
</reference>
<name>J6F8Z6_TRIAS</name>
<evidence type="ECO:0000313" key="8">
    <source>
        <dbReference type="Proteomes" id="UP000002748"/>
    </source>
</evidence>
<evidence type="ECO:0000256" key="3">
    <source>
        <dbReference type="ARBA" id="ARBA00022695"/>
    </source>
</evidence>
<dbReference type="PANTHER" id="PTHR11943">
    <property type="entry name" value="GALACTOSE-1-PHOSPHATE URIDYLYLTRANSFERASE"/>
    <property type="match status" value="1"/>
</dbReference>
<dbReference type="VEuPathDB" id="FungiDB:A1Q1_07003"/>
<accession>J6F8Z6</accession>
<organism evidence="7 8">
    <name type="scientific">Trichosporon asahii var. asahii (strain ATCC 90039 / CBS 2479 / JCM 2466 / KCTC 7840 / NBRC 103889/ NCYC 2677 / UAMH 7654)</name>
    <name type="common">Yeast</name>
    <dbReference type="NCBI Taxonomy" id="1186058"/>
    <lineage>
        <taxon>Eukaryota</taxon>
        <taxon>Fungi</taxon>
        <taxon>Dikarya</taxon>
        <taxon>Basidiomycota</taxon>
        <taxon>Agaricomycotina</taxon>
        <taxon>Tremellomycetes</taxon>
        <taxon>Trichosporonales</taxon>
        <taxon>Trichosporonaceae</taxon>
        <taxon>Trichosporon</taxon>
    </lineage>
</organism>